<evidence type="ECO:0000313" key="7">
    <source>
        <dbReference type="EMBL" id="REG37771.1"/>
    </source>
</evidence>
<keyword evidence="9" id="KW-1185">Reference proteome</keyword>
<dbReference type="Proteomes" id="UP000035579">
    <property type="component" value="Chromosome"/>
</dbReference>
<feature type="binding site" evidence="4">
    <location>
        <position position="184"/>
    </location>
    <ligand>
        <name>molybdate</name>
        <dbReference type="ChEBI" id="CHEBI:36264"/>
    </ligand>
</feature>
<feature type="binding site" evidence="4">
    <location>
        <position position="202"/>
    </location>
    <ligand>
        <name>molybdate</name>
        <dbReference type="ChEBI" id="CHEBI:36264"/>
    </ligand>
</feature>
<evidence type="ECO:0000313" key="6">
    <source>
        <dbReference type="EMBL" id="AKJ04145.1"/>
    </source>
</evidence>
<keyword evidence="2 4" id="KW-0479">Metal-binding</keyword>
<feature type="signal peptide" evidence="5">
    <location>
        <begin position="1"/>
        <end position="20"/>
    </location>
</feature>
<dbReference type="KEGG" id="age:AA314_05771"/>
<dbReference type="EMBL" id="CP011509">
    <property type="protein sequence ID" value="AKJ04145.1"/>
    <property type="molecule type" value="Genomic_DNA"/>
</dbReference>
<dbReference type="GO" id="GO:0030973">
    <property type="term" value="F:molybdate ion binding"/>
    <property type="evidence" value="ECO:0007669"/>
    <property type="project" value="TreeGrafter"/>
</dbReference>
<protein>
    <submittedName>
        <fullName evidence="7">Molybdate transport system substrate-binding protein</fullName>
    </submittedName>
    <submittedName>
        <fullName evidence="6">Molybdenum ABC transporter, periplasmic molybdenum-binding protein ModA</fullName>
    </submittedName>
</protein>
<sequence>MNLGKALLRALALASLMVLAVTGCKRPEADASVQEDRLVVFAASSLRDAFTAMGEEFERTHPGVELTFNFAGTQALRTQLENGAAVDVFASADQRHMDELVQASRVQEPAVFARNEPVLIVSRESAATLQGLGELPKAERIVIGVPEVPIGRYTLQILDKASAALGPDFRSRVEARVVSRELNVRQVLAKVSLGEAQAGFVYRTDALSAGDRVRIVALPPELNVIAEYPIGRVTGAAHPVLARAWIDFVLSADGQRLLGRAGFAAPSGRSSAP</sequence>
<gene>
    <name evidence="6" type="ORF">AA314_05771</name>
    <name evidence="7" type="ORF">ATI61_101758</name>
</gene>
<dbReference type="InterPro" id="IPR050682">
    <property type="entry name" value="ModA/WtpA"/>
</dbReference>
<dbReference type="PROSITE" id="PS51257">
    <property type="entry name" value="PROKAR_LIPOPROTEIN"/>
    <property type="match status" value="1"/>
</dbReference>
<dbReference type="RefSeq" id="WP_047858034.1">
    <property type="nucleotide sequence ID" value="NZ_CP011509.1"/>
</dbReference>
<dbReference type="CDD" id="cd13538">
    <property type="entry name" value="PBP2_ModA_like_1"/>
    <property type="match status" value="1"/>
</dbReference>
<evidence type="ECO:0000313" key="8">
    <source>
        <dbReference type="Proteomes" id="UP000035579"/>
    </source>
</evidence>
<proteinExistence type="inferred from homology"/>
<dbReference type="Gene3D" id="3.40.190.10">
    <property type="entry name" value="Periplasmic binding protein-like II"/>
    <property type="match status" value="2"/>
</dbReference>
<evidence type="ECO:0000256" key="3">
    <source>
        <dbReference type="ARBA" id="ARBA00022729"/>
    </source>
</evidence>
<feature type="binding site" evidence="4">
    <location>
        <position position="45"/>
    </location>
    <ligand>
        <name>molybdate</name>
        <dbReference type="ChEBI" id="CHEBI:36264"/>
    </ligand>
</feature>
<dbReference type="GO" id="GO:0015689">
    <property type="term" value="P:molybdate ion transport"/>
    <property type="evidence" value="ECO:0007669"/>
    <property type="project" value="InterPro"/>
</dbReference>
<reference evidence="6 8" key="1">
    <citation type="submission" date="2015-05" db="EMBL/GenBank/DDBJ databases">
        <title>Genome assembly of Archangium gephyra DSM 2261.</title>
        <authorList>
            <person name="Sharma G."/>
            <person name="Subramanian S."/>
        </authorList>
    </citation>
    <scope>NUCLEOTIDE SEQUENCE [LARGE SCALE GENOMIC DNA]</scope>
    <source>
        <strain evidence="6 8">DSM 2261</strain>
    </source>
</reference>
<name>A0AAC8QB83_9BACT</name>
<keyword evidence="3 5" id="KW-0732">Signal</keyword>
<comment type="similarity">
    <text evidence="1">Belongs to the bacterial solute-binding protein ModA family.</text>
</comment>
<dbReference type="PANTHER" id="PTHR30632">
    <property type="entry name" value="MOLYBDATE-BINDING PERIPLASMIC PROTEIN"/>
    <property type="match status" value="1"/>
</dbReference>
<dbReference type="SUPFAM" id="SSF53850">
    <property type="entry name" value="Periplasmic binding protein-like II"/>
    <property type="match status" value="1"/>
</dbReference>
<dbReference type="Pfam" id="PF13531">
    <property type="entry name" value="SBP_bac_11"/>
    <property type="match status" value="1"/>
</dbReference>
<organism evidence="6 8">
    <name type="scientific">Archangium gephyra</name>
    <dbReference type="NCBI Taxonomy" id="48"/>
    <lineage>
        <taxon>Bacteria</taxon>
        <taxon>Pseudomonadati</taxon>
        <taxon>Myxococcota</taxon>
        <taxon>Myxococcia</taxon>
        <taxon>Myxococcales</taxon>
        <taxon>Cystobacterineae</taxon>
        <taxon>Archangiaceae</taxon>
        <taxon>Archangium</taxon>
    </lineage>
</organism>
<reference evidence="7 9" key="2">
    <citation type="submission" date="2018-08" db="EMBL/GenBank/DDBJ databases">
        <title>Genomic Encyclopedia of Archaeal and Bacterial Type Strains, Phase II (KMG-II): from individual species to whole genera.</title>
        <authorList>
            <person name="Goeker M."/>
        </authorList>
    </citation>
    <scope>NUCLEOTIDE SEQUENCE [LARGE SCALE GENOMIC DNA]</scope>
    <source>
        <strain evidence="7 9">DSM 2261</strain>
    </source>
</reference>
<dbReference type="EMBL" id="QUMU01000001">
    <property type="protein sequence ID" value="REG37771.1"/>
    <property type="molecule type" value="Genomic_DNA"/>
</dbReference>
<feature type="binding site" evidence="4">
    <location>
        <position position="73"/>
    </location>
    <ligand>
        <name>molybdate</name>
        <dbReference type="ChEBI" id="CHEBI:36264"/>
    </ligand>
</feature>
<evidence type="ECO:0000313" key="9">
    <source>
        <dbReference type="Proteomes" id="UP000256345"/>
    </source>
</evidence>
<feature type="chain" id="PRO_5042187136" evidence="5">
    <location>
        <begin position="21"/>
        <end position="273"/>
    </location>
</feature>
<dbReference type="AlphaFoldDB" id="A0AAC8QB83"/>
<dbReference type="NCBIfam" id="TIGR01256">
    <property type="entry name" value="modA"/>
    <property type="match status" value="1"/>
</dbReference>
<evidence type="ECO:0000256" key="1">
    <source>
        <dbReference type="ARBA" id="ARBA00009175"/>
    </source>
</evidence>
<dbReference type="Proteomes" id="UP000256345">
    <property type="component" value="Unassembled WGS sequence"/>
</dbReference>
<accession>A0AAC8QB83</accession>
<dbReference type="PIRSF" id="PIRSF004846">
    <property type="entry name" value="ModA"/>
    <property type="match status" value="1"/>
</dbReference>
<evidence type="ECO:0000256" key="2">
    <source>
        <dbReference type="ARBA" id="ARBA00022723"/>
    </source>
</evidence>
<keyword evidence="4" id="KW-0500">Molybdenum</keyword>
<dbReference type="PANTHER" id="PTHR30632:SF0">
    <property type="entry name" value="SULFATE-BINDING PROTEIN"/>
    <property type="match status" value="1"/>
</dbReference>
<evidence type="ECO:0000256" key="4">
    <source>
        <dbReference type="PIRSR" id="PIRSR004846-1"/>
    </source>
</evidence>
<dbReference type="GO" id="GO:0046872">
    <property type="term" value="F:metal ion binding"/>
    <property type="evidence" value="ECO:0007669"/>
    <property type="project" value="UniProtKB-KW"/>
</dbReference>
<dbReference type="InterPro" id="IPR005950">
    <property type="entry name" value="ModA"/>
</dbReference>
<evidence type="ECO:0000256" key="5">
    <source>
        <dbReference type="SAM" id="SignalP"/>
    </source>
</evidence>